<gene>
    <name evidence="4" type="ORF">GCM10009019_15830</name>
</gene>
<dbReference type="Gene3D" id="1.10.10.10">
    <property type="entry name" value="Winged helix-like DNA-binding domain superfamily/Winged helix DNA-binding domain"/>
    <property type="match status" value="1"/>
</dbReference>
<dbReference type="SUPFAM" id="SSF46767">
    <property type="entry name" value="Methylated DNA-protein cysteine methyltransferase, C-terminal domain"/>
    <property type="match status" value="1"/>
</dbReference>
<organism evidence="4 5">
    <name type="scientific">Salarchaeum japonicum</name>
    <dbReference type="NCBI Taxonomy" id="555573"/>
    <lineage>
        <taxon>Archaea</taxon>
        <taxon>Methanobacteriati</taxon>
        <taxon>Methanobacteriota</taxon>
        <taxon>Stenosarchaea group</taxon>
        <taxon>Halobacteria</taxon>
        <taxon>Halobacteriales</taxon>
        <taxon>Halobacteriaceae</taxon>
    </lineage>
</organism>
<evidence type="ECO:0000313" key="4">
    <source>
        <dbReference type="EMBL" id="GAA0653318.1"/>
    </source>
</evidence>
<reference evidence="4 5" key="1">
    <citation type="journal article" date="2019" name="Int. J. Syst. Evol. Microbiol.">
        <title>The Global Catalogue of Microorganisms (GCM) 10K type strain sequencing project: providing services to taxonomists for standard genome sequencing and annotation.</title>
        <authorList>
            <consortium name="The Broad Institute Genomics Platform"/>
            <consortium name="The Broad Institute Genome Sequencing Center for Infectious Disease"/>
            <person name="Wu L."/>
            <person name="Ma J."/>
        </authorList>
    </citation>
    <scope>NUCLEOTIDE SEQUENCE [LARGE SCALE GENOMIC DNA]</scope>
    <source>
        <strain evidence="4 5">JCM 16327</strain>
    </source>
</reference>
<keyword evidence="1" id="KW-0227">DNA damage</keyword>
<feature type="domain" description="Methylated-DNA-[protein]-cysteine S-methyltransferase DNA binding" evidence="3">
    <location>
        <begin position="72"/>
        <end position="130"/>
    </location>
</feature>
<keyword evidence="5" id="KW-1185">Reference proteome</keyword>
<evidence type="ECO:0000256" key="1">
    <source>
        <dbReference type="ARBA" id="ARBA00022763"/>
    </source>
</evidence>
<evidence type="ECO:0000313" key="5">
    <source>
        <dbReference type="Proteomes" id="UP001500194"/>
    </source>
</evidence>
<dbReference type="GO" id="GO:0003824">
    <property type="term" value="F:catalytic activity"/>
    <property type="evidence" value="ECO:0007669"/>
    <property type="project" value="InterPro"/>
</dbReference>
<accession>A0AAV3T2F1</accession>
<feature type="compositionally biased region" description="Basic and acidic residues" evidence="2">
    <location>
        <begin position="140"/>
        <end position="150"/>
    </location>
</feature>
<sequence length="150" mass="16583">MSGLYARHSDYLDRYVQLGLAGDRLISVSFPTSPDADADGDHALLDRLFAYLEGVEDDFREVEIGLTVPTTHRNVLEQVREIPYGDQLSVEALARITPGLDPDDPDDLDEVRTALAENPLPLVVPDHRVRDGPSAAPPEVEQKLRALEDL</sequence>
<dbReference type="InterPro" id="IPR014048">
    <property type="entry name" value="MethylDNA_cys_MeTrfase_DNA-bd"/>
</dbReference>
<dbReference type="Pfam" id="PF01035">
    <property type="entry name" value="DNA_binding_1"/>
    <property type="match status" value="1"/>
</dbReference>
<dbReference type="InterPro" id="IPR036388">
    <property type="entry name" value="WH-like_DNA-bd_sf"/>
</dbReference>
<name>A0AAV3T2F1_9EURY</name>
<dbReference type="GO" id="GO:0006281">
    <property type="term" value="P:DNA repair"/>
    <property type="evidence" value="ECO:0007669"/>
    <property type="project" value="InterPro"/>
</dbReference>
<evidence type="ECO:0000259" key="3">
    <source>
        <dbReference type="Pfam" id="PF01035"/>
    </source>
</evidence>
<comment type="caution">
    <text evidence="4">The sequence shown here is derived from an EMBL/GenBank/DDBJ whole genome shotgun (WGS) entry which is preliminary data.</text>
</comment>
<proteinExistence type="predicted"/>
<dbReference type="AlphaFoldDB" id="A0AAV3T2F1"/>
<dbReference type="InterPro" id="IPR036217">
    <property type="entry name" value="MethylDNA_cys_MeTrfase_DNAb"/>
</dbReference>
<evidence type="ECO:0000256" key="2">
    <source>
        <dbReference type="SAM" id="MobiDB-lite"/>
    </source>
</evidence>
<protein>
    <submittedName>
        <fullName evidence="4">MGMT family protein</fullName>
    </submittedName>
</protein>
<feature type="region of interest" description="Disordered" evidence="2">
    <location>
        <begin position="124"/>
        <end position="150"/>
    </location>
</feature>
<dbReference type="EMBL" id="BAAADU010000002">
    <property type="protein sequence ID" value="GAA0653318.1"/>
    <property type="molecule type" value="Genomic_DNA"/>
</dbReference>
<dbReference type="Proteomes" id="UP001500194">
    <property type="component" value="Unassembled WGS sequence"/>
</dbReference>
<dbReference type="GeneID" id="68573741"/>
<dbReference type="RefSeq" id="WP_227260735.1">
    <property type="nucleotide sequence ID" value="NZ_BAAADU010000002.1"/>
</dbReference>